<proteinExistence type="predicted"/>
<dbReference type="EMBL" id="OCNH01000007">
    <property type="protein sequence ID" value="SOD98062.1"/>
    <property type="molecule type" value="Genomic_DNA"/>
</dbReference>
<evidence type="ECO:0000313" key="2">
    <source>
        <dbReference type="Proteomes" id="UP000219452"/>
    </source>
</evidence>
<name>A0A286GRD3_9BACT</name>
<accession>A0A286GRD3</accession>
<sequence>MDNLQHRPNLLDVPISFFAYDNQRSCFATVPAHQTTLRRIISTNYYRPTIDAIRAETDKAVQDQLKKQLPAITPVSWLHHRRRDTSFTQKIRQQWPLLMGDVDRKDNPGLDMAELKKHLSRLP</sequence>
<reference evidence="2" key="1">
    <citation type="submission" date="2017-09" db="EMBL/GenBank/DDBJ databases">
        <authorList>
            <person name="Varghese N."/>
            <person name="Submissions S."/>
        </authorList>
    </citation>
    <scope>NUCLEOTIDE SEQUENCE [LARGE SCALE GENOMIC DNA]</scope>
    <source>
        <strain evidence="2">DSM 29961</strain>
    </source>
</reference>
<feature type="non-terminal residue" evidence="1">
    <location>
        <position position="123"/>
    </location>
</feature>
<keyword evidence="2" id="KW-1185">Reference proteome</keyword>
<protein>
    <submittedName>
        <fullName evidence="1">Uncharacterized protein</fullName>
    </submittedName>
</protein>
<dbReference type="Proteomes" id="UP000219452">
    <property type="component" value="Unassembled WGS sequence"/>
</dbReference>
<gene>
    <name evidence="1" type="ORF">SAMN06269250_6014</name>
</gene>
<dbReference type="AlphaFoldDB" id="A0A286GRD3"/>
<organism evidence="1 2">
    <name type="scientific">Spirosoma fluviale</name>
    <dbReference type="NCBI Taxonomy" id="1597977"/>
    <lineage>
        <taxon>Bacteria</taxon>
        <taxon>Pseudomonadati</taxon>
        <taxon>Bacteroidota</taxon>
        <taxon>Cytophagia</taxon>
        <taxon>Cytophagales</taxon>
        <taxon>Cytophagaceae</taxon>
        <taxon>Spirosoma</taxon>
    </lineage>
</organism>
<evidence type="ECO:0000313" key="1">
    <source>
        <dbReference type="EMBL" id="SOD98062.1"/>
    </source>
</evidence>